<dbReference type="RefSeq" id="WP_379653397.1">
    <property type="nucleotide sequence ID" value="NZ_JBHTMB010000331.1"/>
</dbReference>
<reference evidence="4" key="1">
    <citation type="journal article" date="2019" name="Int. J. Syst. Evol. Microbiol.">
        <title>The Global Catalogue of Microorganisms (GCM) 10K type strain sequencing project: providing services to taxonomists for standard genome sequencing and annotation.</title>
        <authorList>
            <consortium name="The Broad Institute Genomics Platform"/>
            <consortium name="The Broad Institute Genome Sequencing Center for Infectious Disease"/>
            <person name="Wu L."/>
            <person name="Ma J."/>
        </authorList>
    </citation>
    <scope>NUCLEOTIDE SEQUENCE [LARGE SCALE GENOMIC DNA]</scope>
    <source>
        <strain evidence="4">CCUG 49018</strain>
    </source>
</reference>
<evidence type="ECO:0000313" key="3">
    <source>
        <dbReference type="EMBL" id="MFD1238059.1"/>
    </source>
</evidence>
<dbReference type="InterPro" id="IPR032466">
    <property type="entry name" value="Metal_Hydrolase"/>
</dbReference>
<dbReference type="PANTHER" id="PTHR21240:SF28">
    <property type="entry name" value="ISO-OROTATE DECARBOXYLASE (EUROFUNG)"/>
    <property type="match status" value="1"/>
</dbReference>
<gene>
    <name evidence="3" type="ORF">ACFQ34_32680</name>
</gene>
<dbReference type="InterPro" id="IPR032465">
    <property type="entry name" value="ACMSD"/>
</dbReference>
<name>A0ABW3VS95_9PSEU</name>
<keyword evidence="4" id="KW-1185">Reference proteome</keyword>
<dbReference type="InterPro" id="IPR006680">
    <property type="entry name" value="Amidohydro-rel"/>
</dbReference>
<sequence>MTITNTSRVDFHHHLFPTVGRAGALLESMMARSAWPAKGPSPFTAWTPQASLDFMDGLDVATAVLSLPNDLEFDLPAADRRSFARDVNELARGIVDAHPSRFGFFAHLPTRLDVDSAMEEVRYACDELGADGVILASVYGRGESAHSLGDPLFEPLWAELDRRKALVFVHGEQTPGSNRVPNSFLPIPVSEVPNETYKAAADLVTSGRKRQFANVRIILSHSGGSTPVLAARVAGLAPYAGCEMTAQEIIDDFRTFYYETALSGFEANLAGLERFVPTTQILFGTDFPAVTPDIAGWYAGNVDSYFAERPDDLGRVMYDNAAALLPRLGDPTPSSPRLG</sequence>
<comment type="caution">
    <text evidence="3">The sequence shown here is derived from an EMBL/GenBank/DDBJ whole genome shotgun (WGS) entry which is preliminary data.</text>
</comment>
<organism evidence="3 4">
    <name type="scientific">Pseudonocardia benzenivorans</name>
    <dbReference type="NCBI Taxonomy" id="228005"/>
    <lineage>
        <taxon>Bacteria</taxon>
        <taxon>Bacillati</taxon>
        <taxon>Actinomycetota</taxon>
        <taxon>Actinomycetes</taxon>
        <taxon>Pseudonocardiales</taxon>
        <taxon>Pseudonocardiaceae</taxon>
        <taxon>Pseudonocardia</taxon>
    </lineage>
</organism>
<proteinExistence type="predicted"/>
<evidence type="ECO:0000313" key="4">
    <source>
        <dbReference type="Proteomes" id="UP001597182"/>
    </source>
</evidence>
<evidence type="ECO:0000256" key="1">
    <source>
        <dbReference type="ARBA" id="ARBA00023239"/>
    </source>
</evidence>
<dbReference type="Gene3D" id="3.20.20.140">
    <property type="entry name" value="Metal-dependent hydrolases"/>
    <property type="match status" value="1"/>
</dbReference>
<evidence type="ECO:0000259" key="2">
    <source>
        <dbReference type="Pfam" id="PF04909"/>
    </source>
</evidence>
<dbReference type="PANTHER" id="PTHR21240">
    <property type="entry name" value="2-AMINO-3-CARBOXYLMUCONATE-6-SEMIALDEHYDE DECARBOXYLASE"/>
    <property type="match status" value="1"/>
</dbReference>
<dbReference type="SUPFAM" id="SSF51556">
    <property type="entry name" value="Metallo-dependent hydrolases"/>
    <property type="match status" value="1"/>
</dbReference>
<dbReference type="EMBL" id="JBHTMB010000331">
    <property type="protein sequence ID" value="MFD1238059.1"/>
    <property type="molecule type" value="Genomic_DNA"/>
</dbReference>
<feature type="domain" description="Amidohydrolase-related" evidence="2">
    <location>
        <begin position="9"/>
        <end position="326"/>
    </location>
</feature>
<dbReference type="Pfam" id="PF04909">
    <property type="entry name" value="Amidohydro_2"/>
    <property type="match status" value="1"/>
</dbReference>
<accession>A0ABW3VS95</accession>
<protein>
    <submittedName>
        <fullName evidence="3">Amidohydrolase family protein</fullName>
    </submittedName>
</protein>
<dbReference type="Proteomes" id="UP001597182">
    <property type="component" value="Unassembled WGS sequence"/>
</dbReference>
<keyword evidence="1" id="KW-0456">Lyase</keyword>